<sequence>MKIISSNSCRCLLPSSVEFISHPQHREVTPYEEPLHNPTSETTATLREFPRKSKYISHDYAIKLIRCEKNAEHALQIFNKVSIQKGFHHNNSTYAIILHKLAQCNKYQSPLYAVIHQMTYETCKFHEGIFINLMKHFSKSSMHERVLDMFDSILPIVRSKPSLRAISTYLNTLVDASQIDLARAFLLTI</sequence>
<keyword evidence="4" id="KW-1185">Reference proteome</keyword>
<dbReference type="PANTHER" id="PTHR47933:SF23">
    <property type="entry name" value="OS02G0468500 PROTEIN"/>
    <property type="match status" value="1"/>
</dbReference>
<dbReference type="GO" id="GO:0003729">
    <property type="term" value="F:mRNA binding"/>
    <property type="evidence" value="ECO:0007669"/>
    <property type="project" value="TreeGrafter"/>
</dbReference>
<dbReference type="InterPro" id="IPR011990">
    <property type="entry name" value="TPR-like_helical_dom_sf"/>
</dbReference>
<evidence type="ECO:0000313" key="3">
    <source>
        <dbReference type="EMBL" id="KAG8383719.1"/>
    </source>
</evidence>
<dbReference type="PANTHER" id="PTHR47933">
    <property type="entry name" value="PENTATRICOPEPTIDE REPEAT-CONTAINING PROTEIN 1, MITOCHONDRIAL"/>
    <property type="match status" value="1"/>
</dbReference>
<dbReference type="Proteomes" id="UP000826271">
    <property type="component" value="Unassembled WGS sequence"/>
</dbReference>
<comment type="caution">
    <text evidence="3">The sequence shown here is derived from an EMBL/GenBank/DDBJ whole genome shotgun (WGS) entry which is preliminary data.</text>
</comment>
<proteinExistence type="inferred from homology"/>
<organism evidence="3 4">
    <name type="scientific">Buddleja alternifolia</name>
    <dbReference type="NCBI Taxonomy" id="168488"/>
    <lineage>
        <taxon>Eukaryota</taxon>
        <taxon>Viridiplantae</taxon>
        <taxon>Streptophyta</taxon>
        <taxon>Embryophyta</taxon>
        <taxon>Tracheophyta</taxon>
        <taxon>Spermatophyta</taxon>
        <taxon>Magnoliopsida</taxon>
        <taxon>eudicotyledons</taxon>
        <taxon>Gunneridae</taxon>
        <taxon>Pentapetalae</taxon>
        <taxon>asterids</taxon>
        <taxon>lamiids</taxon>
        <taxon>Lamiales</taxon>
        <taxon>Scrophulariaceae</taxon>
        <taxon>Buddlejeae</taxon>
        <taxon>Buddleja</taxon>
    </lineage>
</organism>
<name>A0AAV6XTU1_9LAMI</name>
<evidence type="ECO:0008006" key="5">
    <source>
        <dbReference type="Google" id="ProtNLM"/>
    </source>
</evidence>
<reference evidence="3" key="1">
    <citation type="submission" date="2019-10" db="EMBL/GenBank/DDBJ databases">
        <authorList>
            <person name="Zhang R."/>
            <person name="Pan Y."/>
            <person name="Wang J."/>
            <person name="Ma R."/>
            <person name="Yu S."/>
        </authorList>
    </citation>
    <scope>NUCLEOTIDE SEQUENCE</scope>
    <source>
        <strain evidence="3">LA-IB0</strain>
        <tissue evidence="3">Leaf</tissue>
    </source>
</reference>
<dbReference type="EMBL" id="WHWC01000004">
    <property type="protein sequence ID" value="KAG8383719.1"/>
    <property type="molecule type" value="Genomic_DNA"/>
</dbReference>
<comment type="similarity">
    <text evidence="1">Belongs to the PPR family. P subfamily.</text>
</comment>
<accession>A0AAV6XTU1</accession>
<evidence type="ECO:0000256" key="1">
    <source>
        <dbReference type="ARBA" id="ARBA00007626"/>
    </source>
</evidence>
<dbReference type="Gene3D" id="1.25.40.10">
    <property type="entry name" value="Tetratricopeptide repeat domain"/>
    <property type="match status" value="1"/>
</dbReference>
<protein>
    <recommendedName>
        <fullName evidence="5">Pentatricopeptide repeat-containing protein</fullName>
    </recommendedName>
</protein>
<dbReference type="AlphaFoldDB" id="A0AAV6XTU1"/>
<dbReference type="InterPro" id="IPR051240">
    <property type="entry name" value="Mito_RNA-Proc/Resp"/>
</dbReference>
<gene>
    <name evidence="3" type="ORF">BUALT_Bualt04G0043100</name>
</gene>
<keyword evidence="2" id="KW-0677">Repeat</keyword>
<evidence type="ECO:0000256" key="2">
    <source>
        <dbReference type="ARBA" id="ARBA00022737"/>
    </source>
</evidence>
<evidence type="ECO:0000313" key="4">
    <source>
        <dbReference type="Proteomes" id="UP000826271"/>
    </source>
</evidence>